<proteinExistence type="predicted"/>
<gene>
    <name evidence="1" type="ORF">KW502_10800</name>
</gene>
<keyword evidence="2" id="KW-1185">Reference proteome</keyword>
<protein>
    <submittedName>
        <fullName evidence="1">Uncharacterized protein</fullName>
    </submittedName>
</protein>
<dbReference type="RefSeq" id="WP_219040573.1">
    <property type="nucleotide sequence ID" value="NZ_JAHWDF010000011.1"/>
</dbReference>
<dbReference type="EMBL" id="JAHWDF010000011">
    <property type="protein sequence ID" value="MBW2962288.1"/>
    <property type="molecule type" value="Genomic_DNA"/>
</dbReference>
<evidence type="ECO:0000313" key="2">
    <source>
        <dbReference type="Proteomes" id="UP000719267"/>
    </source>
</evidence>
<dbReference type="Proteomes" id="UP000719267">
    <property type="component" value="Unassembled WGS sequence"/>
</dbReference>
<reference evidence="1 2" key="1">
    <citation type="submission" date="2021-07" db="EMBL/GenBank/DDBJ databases">
        <title>Mesonia aestuariivivens sp. nov., isolated from a tidal flat.</title>
        <authorList>
            <person name="Kim Y.-O."/>
            <person name="Yoon J.-H."/>
        </authorList>
    </citation>
    <scope>NUCLEOTIDE SEQUENCE [LARGE SCALE GENOMIC DNA]</scope>
    <source>
        <strain evidence="1 2">JHPTF-M18</strain>
    </source>
</reference>
<comment type="caution">
    <text evidence="1">The sequence shown here is derived from an EMBL/GenBank/DDBJ whole genome shotgun (WGS) entry which is preliminary data.</text>
</comment>
<accession>A0ABS6W359</accession>
<sequence length="132" mass="15259">MIKLEKISLTELTTDKILLLNQAIEKYITILSEITDRDNLSQQHIHLNLANLQHFELTKKLMRRDQPVHSTIKFEISSAFVVYDALQNYTNYVSNSLDSSRIGQMIMELFSKLPNTSDKEELSINSKLNFNA</sequence>
<name>A0ABS6W359_9FLAO</name>
<organism evidence="1 2">
    <name type="scientific">Mesonia aestuariivivens</name>
    <dbReference type="NCBI Taxonomy" id="2796128"/>
    <lineage>
        <taxon>Bacteria</taxon>
        <taxon>Pseudomonadati</taxon>
        <taxon>Bacteroidota</taxon>
        <taxon>Flavobacteriia</taxon>
        <taxon>Flavobacteriales</taxon>
        <taxon>Flavobacteriaceae</taxon>
        <taxon>Mesonia</taxon>
    </lineage>
</organism>
<evidence type="ECO:0000313" key="1">
    <source>
        <dbReference type="EMBL" id="MBW2962288.1"/>
    </source>
</evidence>